<proteinExistence type="predicted"/>
<sequence>MKRGNRRPLVGRNSYRASTAPLPDTPSSQPQQPPSQQHQTLTQRTGVSSALAAAGTSALSIFSPYTVQGVLSSTTPSTQQSLPKPIEAEPVTDADTLSTVTVPAPPFNGGSELGHENEPTSVFESEGLGPARTLKLRVNGALNALSASPDKDQVVVAGREVLKILSVTDRAVTEVLNLRVGVKLNLNFSSNDVKWSPYARNTIATAATNGAVAIWDLNRPGVQKLDRILTEHARAVNRITFHPSEEVLMLSASQDGTMKLWDLRQRNSPARHTFEGKAESVRDVRFSPTNAFEFAAAFENGNLQKWDIRNPSQLERKWSAHNGLALTVDWHPDGRLIASGGRDRQIKVWDTKSEQRKPLYTFQTIAPVARVAWRPGYETQLSSCSLTTDARIQTWDLGSPYIPMYALEAHENVATGFLWHNSNTVWSVSKDRMFISHDIRSAYKPMDLLNTNAHAWNCFGDMTFAIDERRRVEEET</sequence>
<dbReference type="PRINTS" id="PR00320">
    <property type="entry name" value="GPROTEINBRPT"/>
</dbReference>
<feature type="region of interest" description="Disordered" evidence="7">
    <location>
        <begin position="98"/>
        <end position="122"/>
    </location>
</feature>
<dbReference type="AlphaFoldDB" id="A0AAD5WXU6"/>
<dbReference type="Proteomes" id="UP001212841">
    <property type="component" value="Unassembled WGS sequence"/>
</dbReference>
<organism evidence="8 9">
    <name type="scientific">Rhizophlyctis rosea</name>
    <dbReference type="NCBI Taxonomy" id="64517"/>
    <lineage>
        <taxon>Eukaryota</taxon>
        <taxon>Fungi</taxon>
        <taxon>Fungi incertae sedis</taxon>
        <taxon>Chytridiomycota</taxon>
        <taxon>Chytridiomycota incertae sedis</taxon>
        <taxon>Chytridiomycetes</taxon>
        <taxon>Rhizophlyctidales</taxon>
        <taxon>Rhizophlyctidaceae</taxon>
        <taxon>Rhizophlyctis</taxon>
    </lineage>
</organism>
<dbReference type="InterPro" id="IPR036322">
    <property type="entry name" value="WD40_repeat_dom_sf"/>
</dbReference>
<evidence type="ECO:0000256" key="2">
    <source>
        <dbReference type="ARBA" id="ARBA00022723"/>
    </source>
</evidence>
<dbReference type="InterPro" id="IPR020472">
    <property type="entry name" value="WD40_PAC1"/>
</dbReference>
<keyword evidence="4" id="KW-0863">Zinc-finger</keyword>
<dbReference type="EMBL" id="JADGJD010001499">
    <property type="protein sequence ID" value="KAJ3041244.1"/>
    <property type="molecule type" value="Genomic_DNA"/>
</dbReference>
<dbReference type="InterPro" id="IPR001680">
    <property type="entry name" value="WD40_rpt"/>
</dbReference>
<evidence type="ECO:0000256" key="4">
    <source>
        <dbReference type="ARBA" id="ARBA00022771"/>
    </source>
</evidence>
<reference evidence="8" key="1">
    <citation type="submission" date="2020-05" db="EMBL/GenBank/DDBJ databases">
        <title>Phylogenomic resolution of chytrid fungi.</title>
        <authorList>
            <person name="Stajich J.E."/>
            <person name="Amses K."/>
            <person name="Simmons R."/>
            <person name="Seto K."/>
            <person name="Myers J."/>
            <person name="Bonds A."/>
            <person name="Quandt C.A."/>
            <person name="Barry K."/>
            <person name="Liu P."/>
            <person name="Grigoriev I."/>
            <person name="Longcore J.E."/>
            <person name="James T.Y."/>
        </authorList>
    </citation>
    <scope>NUCLEOTIDE SEQUENCE</scope>
    <source>
        <strain evidence="8">JEL0318</strain>
    </source>
</reference>
<feature type="compositionally biased region" description="Low complexity" evidence="7">
    <location>
        <begin position="21"/>
        <end position="48"/>
    </location>
</feature>
<evidence type="ECO:0000256" key="7">
    <source>
        <dbReference type="SAM" id="MobiDB-lite"/>
    </source>
</evidence>
<dbReference type="InterPro" id="IPR019775">
    <property type="entry name" value="WD40_repeat_CS"/>
</dbReference>
<feature type="region of interest" description="Disordered" evidence="7">
    <location>
        <begin position="1"/>
        <end position="48"/>
    </location>
</feature>
<evidence type="ECO:0000313" key="9">
    <source>
        <dbReference type="Proteomes" id="UP001212841"/>
    </source>
</evidence>
<evidence type="ECO:0000256" key="1">
    <source>
        <dbReference type="ARBA" id="ARBA00022574"/>
    </source>
</evidence>
<keyword evidence="5" id="KW-0862">Zinc</keyword>
<evidence type="ECO:0000256" key="3">
    <source>
        <dbReference type="ARBA" id="ARBA00022737"/>
    </source>
</evidence>
<dbReference type="GO" id="GO:0005829">
    <property type="term" value="C:cytosol"/>
    <property type="evidence" value="ECO:0007669"/>
    <property type="project" value="TreeGrafter"/>
</dbReference>
<dbReference type="GO" id="GO:0008270">
    <property type="term" value="F:zinc ion binding"/>
    <property type="evidence" value="ECO:0007669"/>
    <property type="project" value="UniProtKB-KW"/>
</dbReference>
<dbReference type="InterPro" id="IPR015943">
    <property type="entry name" value="WD40/YVTN_repeat-like_dom_sf"/>
</dbReference>
<dbReference type="GO" id="GO:1904263">
    <property type="term" value="P:positive regulation of TORC1 signaling"/>
    <property type="evidence" value="ECO:0007669"/>
    <property type="project" value="TreeGrafter"/>
</dbReference>
<dbReference type="GO" id="GO:0061700">
    <property type="term" value="C:GATOR2 complex"/>
    <property type="evidence" value="ECO:0007669"/>
    <property type="project" value="TreeGrafter"/>
</dbReference>
<evidence type="ECO:0000313" key="8">
    <source>
        <dbReference type="EMBL" id="KAJ3041244.1"/>
    </source>
</evidence>
<dbReference type="SMART" id="SM00320">
    <property type="entry name" value="WD40"/>
    <property type="match status" value="6"/>
</dbReference>
<keyword evidence="3" id="KW-0677">Repeat</keyword>
<dbReference type="PANTHER" id="PTHR46200:SF1">
    <property type="entry name" value="GATOR COMPLEX PROTEIN WDR24"/>
    <property type="match status" value="1"/>
</dbReference>
<dbReference type="PANTHER" id="PTHR46200">
    <property type="entry name" value="GATOR COMPLEX PROTEIN WDR24"/>
    <property type="match status" value="1"/>
</dbReference>
<dbReference type="PROSITE" id="PS50294">
    <property type="entry name" value="WD_REPEATS_REGION"/>
    <property type="match status" value="2"/>
</dbReference>
<name>A0AAD5WXU6_9FUNG</name>
<protein>
    <submittedName>
        <fullName evidence="8">WD repeat-containing protein 24</fullName>
    </submittedName>
</protein>
<dbReference type="PROSITE" id="PS00678">
    <property type="entry name" value="WD_REPEATS_1"/>
    <property type="match status" value="2"/>
</dbReference>
<keyword evidence="2" id="KW-0479">Metal-binding</keyword>
<comment type="caution">
    <text evidence="8">The sequence shown here is derived from an EMBL/GenBank/DDBJ whole genome shotgun (WGS) entry which is preliminary data.</text>
</comment>
<dbReference type="InterPro" id="IPR037590">
    <property type="entry name" value="WDR24"/>
</dbReference>
<gene>
    <name evidence="8" type="primary">WDR24</name>
    <name evidence="8" type="ORF">HK097_002305</name>
</gene>
<feature type="repeat" description="WD" evidence="6">
    <location>
        <begin position="229"/>
        <end position="271"/>
    </location>
</feature>
<dbReference type="GO" id="GO:0005774">
    <property type="term" value="C:vacuolar membrane"/>
    <property type="evidence" value="ECO:0007669"/>
    <property type="project" value="TreeGrafter"/>
</dbReference>
<evidence type="ECO:0000256" key="6">
    <source>
        <dbReference type="PROSITE-ProRule" id="PRU00221"/>
    </source>
</evidence>
<keyword evidence="9" id="KW-1185">Reference proteome</keyword>
<dbReference type="Pfam" id="PF00400">
    <property type="entry name" value="WD40"/>
    <property type="match status" value="3"/>
</dbReference>
<dbReference type="GO" id="GO:0016239">
    <property type="term" value="P:positive regulation of macroautophagy"/>
    <property type="evidence" value="ECO:0007669"/>
    <property type="project" value="TreeGrafter"/>
</dbReference>
<dbReference type="PROSITE" id="PS50082">
    <property type="entry name" value="WD_REPEATS_2"/>
    <property type="match status" value="2"/>
</dbReference>
<evidence type="ECO:0000256" key="5">
    <source>
        <dbReference type="ARBA" id="ARBA00022833"/>
    </source>
</evidence>
<accession>A0AAD5WXU6</accession>
<dbReference type="SUPFAM" id="SSF50978">
    <property type="entry name" value="WD40 repeat-like"/>
    <property type="match status" value="1"/>
</dbReference>
<feature type="repeat" description="WD" evidence="6">
    <location>
        <begin position="318"/>
        <end position="359"/>
    </location>
</feature>
<feature type="non-terminal residue" evidence="8">
    <location>
        <position position="1"/>
    </location>
</feature>
<dbReference type="Gene3D" id="2.130.10.10">
    <property type="entry name" value="YVTN repeat-like/Quinoprotein amine dehydrogenase"/>
    <property type="match status" value="2"/>
</dbReference>
<keyword evidence="1 6" id="KW-0853">WD repeat</keyword>